<feature type="transmembrane region" description="Helical" evidence="1">
    <location>
        <begin position="139"/>
        <end position="159"/>
    </location>
</feature>
<sequence>MKILEMDIVVDAIIYAQGLGITLLTVVVGKEMLFRYILQDSGDEVADPAKIIIRIAKSVAIIMSVPWIVTTIYKFGTTLAIDVAKLEGGGFGSPAGKGSLKDMLKAFSALQYLPLFILIMVVSIVILMFIIVIQASIRAAELAFLAVAGCFMAVSLMNPNSEMYSSWWRQLLALSLAQASQLLLIKIGFESLQTMFKGPEQALLGFCLFFGVLIVAIKVPTILKEHIHSTGTGKMSSSSGQQFSMMAVSRMVMKK</sequence>
<reference evidence="2 3" key="1">
    <citation type="submission" date="2023-04" db="EMBL/GenBank/DDBJ databases">
        <title>Antarctic isolates genomes.</title>
        <authorList>
            <person name="Dimov S.G."/>
        </authorList>
    </citation>
    <scope>NUCLEOTIDE SEQUENCE [LARGE SCALE GENOMIC DNA]</scope>
    <source>
        <strain evidence="2 3">AL19</strain>
    </source>
</reference>
<gene>
    <name evidence="2" type="ORF">QK289_13260</name>
</gene>
<name>A0ABT6R6Q6_9BACL</name>
<evidence type="ECO:0000256" key="1">
    <source>
        <dbReference type="SAM" id="Phobius"/>
    </source>
</evidence>
<dbReference type="InterPro" id="IPR046084">
    <property type="entry name" value="TrbL_4"/>
</dbReference>
<accession>A0ABT6R6Q6</accession>
<dbReference type="Pfam" id="PF19597">
    <property type="entry name" value="TrbL_4"/>
    <property type="match status" value="1"/>
</dbReference>
<evidence type="ECO:0000313" key="2">
    <source>
        <dbReference type="EMBL" id="MDI3235979.1"/>
    </source>
</evidence>
<dbReference type="Proteomes" id="UP001243286">
    <property type="component" value="Unassembled WGS sequence"/>
</dbReference>
<keyword evidence="1" id="KW-1133">Transmembrane helix</keyword>
<keyword evidence="1" id="KW-0812">Transmembrane</keyword>
<keyword evidence="3" id="KW-1185">Reference proteome</keyword>
<keyword evidence="1" id="KW-0472">Membrane</keyword>
<comment type="caution">
    <text evidence="2">The sequence shown here is derived from an EMBL/GenBank/DDBJ whole genome shotgun (WGS) entry which is preliminary data.</text>
</comment>
<organism evidence="2 3">
    <name type="scientific">Exiguobacterium antarcticum</name>
    <dbReference type="NCBI Taxonomy" id="132920"/>
    <lineage>
        <taxon>Bacteria</taxon>
        <taxon>Bacillati</taxon>
        <taxon>Bacillota</taxon>
        <taxon>Bacilli</taxon>
        <taxon>Bacillales</taxon>
        <taxon>Bacillales Family XII. Incertae Sedis</taxon>
        <taxon>Exiguobacterium</taxon>
    </lineage>
</organism>
<protein>
    <submittedName>
        <fullName evidence="2">DUF6102 family protein</fullName>
    </submittedName>
</protein>
<evidence type="ECO:0000313" key="3">
    <source>
        <dbReference type="Proteomes" id="UP001243286"/>
    </source>
</evidence>
<dbReference type="EMBL" id="JASBQV010000025">
    <property type="protein sequence ID" value="MDI3235979.1"/>
    <property type="molecule type" value="Genomic_DNA"/>
</dbReference>
<feature type="transmembrane region" description="Helical" evidence="1">
    <location>
        <begin position="12"/>
        <end position="29"/>
    </location>
</feature>
<feature type="transmembrane region" description="Helical" evidence="1">
    <location>
        <begin position="201"/>
        <end position="219"/>
    </location>
</feature>
<proteinExistence type="predicted"/>
<feature type="transmembrane region" description="Helical" evidence="1">
    <location>
        <begin position="112"/>
        <end position="133"/>
    </location>
</feature>